<reference evidence="2 3" key="1">
    <citation type="submission" date="2019-12" db="EMBL/GenBank/DDBJ databases">
        <authorList>
            <person name="Alioto T."/>
            <person name="Alioto T."/>
            <person name="Gomez Garrido J."/>
        </authorList>
    </citation>
    <scope>NUCLEOTIDE SEQUENCE [LARGE SCALE GENOMIC DNA]</scope>
</reference>
<accession>A0A8S0UMR5</accession>
<dbReference type="EMBL" id="CACTIH010009053">
    <property type="protein sequence ID" value="CAA3021385.1"/>
    <property type="molecule type" value="Genomic_DNA"/>
</dbReference>
<keyword evidence="1" id="KW-1133">Transmembrane helix</keyword>
<comment type="caution">
    <text evidence="2">The sequence shown here is derived from an EMBL/GenBank/DDBJ whole genome shotgun (WGS) entry which is preliminary data.</text>
</comment>
<keyword evidence="1" id="KW-0472">Membrane</keyword>
<dbReference type="Proteomes" id="UP000594638">
    <property type="component" value="Unassembled WGS sequence"/>
</dbReference>
<name>A0A8S0UMR5_OLEEU</name>
<evidence type="ECO:0000313" key="3">
    <source>
        <dbReference type="Proteomes" id="UP000594638"/>
    </source>
</evidence>
<dbReference type="Gramene" id="OE9A041570T1">
    <property type="protein sequence ID" value="OE9A041570C1"/>
    <property type="gene ID" value="OE9A041570"/>
</dbReference>
<feature type="transmembrane region" description="Helical" evidence="1">
    <location>
        <begin position="59"/>
        <end position="79"/>
    </location>
</feature>
<keyword evidence="1" id="KW-0812">Transmembrane</keyword>
<sequence>MIWSSQNSAVSDKLWLAAIVCDGCYCGGDMFVDGGRVRWQIGDFLGCCSGGGIRGDGAVVVVVLVVLVVVLCSTVVVAVDDSDRGSGCGSDGEMLVVVVSNV</sequence>
<keyword evidence="3" id="KW-1185">Reference proteome</keyword>
<protein>
    <recommendedName>
        <fullName evidence="4">Transmembrane protein</fullName>
    </recommendedName>
</protein>
<dbReference type="AlphaFoldDB" id="A0A8S0UMR5"/>
<gene>
    <name evidence="2" type="ORF">OLEA9_A041570</name>
</gene>
<evidence type="ECO:0000313" key="2">
    <source>
        <dbReference type="EMBL" id="CAA3021385.1"/>
    </source>
</evidence>
<evidence type="ECO:0008006" key="4">
    <source>
        <dbReference type="Google" id="ProtNLM"/>
    </source>
</evidence>
<evidence type="ECO:0000256" key="1">
    <source>
        <dbReference type="SAM" id="Phobius"/>
    </source>
</evidence>
<proteinExistence type="predicted"/>
<organism evidence="2 3">
    <name type="scientific">Olea europaea subsp. europaea</name>
    <dbReference type="NCBI Taxonomy" id="158383"/>
    <lineage>
        <taxon>Eukaryota</taxon>
        <taxon>Viridiplantae</taxon>
        <taxon>Streptophyta</taxon>
        <taxon>Embryophyta</taxon>
        <taxon>Tracheophyta</taxon>
        <taxon>Spermatophyta</taxon>
        <taxon>Magnoliopsida</taxon>
        <taxon>eudicotyledons</taxon>
        <taxon>Gunneridae</taxon>
        <taxon>Pentapetalae</taxon>
        <taxon>asterids</taxon>
        <taxon>lamiids</taxon>
        <taxon>Lamiales</taxon>
        <taxon>Oleaceae</taxon>
        <taxon>Oleeae</taxon>
        <taxon>Olea</taxon>
    </lineage>
</organism>